<dbReference type="EMBL" id="CAUYUJ010000184">
    <property type="protein sequence ID" value="CAK0789166.1"/>
    <property type="molecule type" value="Genomic_DNA"/>
</dbReference>
<evidence type="ECO:0000313" key="1">
    <source>
        <dbReference type="EMBL" id="CAK0789166.1"/>
    </source>
</evidence>
<name>A0ABN9PCQ1_9DINO</name>
<keyword evidence="2" id="KW-1185">Reference proteome</keyword>
<accession>A0ABN9PCQ1</accession>
<sequence>MWWLSQCRTSRGTFQRPSLQCHRHLLETMFAPLDEAVRRKRPAEDGKAKAEDEEGDIQAAKLGKALARLVLQHEDTLCSSSRDDNFAMAMKSELQLNQALLNGADIYNETGKKERKDKGDDYKGHPLGKKPNAFMKMVLFRLAEAMTANKDKILEAVAQGPEPQDTQTAIKLLLDQGAVANEKEFKMKATRCFFVKTEDGAGHELTKWIFALNHPNHMALKMAFNLIRNNGCLVAIGISLEDDTGSRSKAAKEVQRIAFGKGAGSSRAKKVRQ</sequence>
<gene>
    <name evidence="1" type="ORF">PCOR1329_LOCUS817</name>
</gene>
<protein>
    <submittedName>
        <fullName evidence="1">Uncharacterized protein</fullName>
    </submittedName>
</protein>
<evidence type="ECO:0000313" key="2">
    <source>
        <dbReference type="Proteomes" id="UP001189429"/>
    </source>
</evidence>
<reference evidence="1" key="1">
    <citation type="submission" date="2023-10" db="EMBL/GenBank/DDBJ databases">
        <authorList>
            <person name="Chen Y."/>
            <person name="Shah S."/>
            <person name="Dougan E. K."/>
            <person name="Thang M."/>
            <person name="Chan C."/>
        </authorList>
    </citation>
    <scope>NUCLEOTIDE SEQUENCE [LARGE SCALE GENOMIC DNA]</scope>
</reference>
<dbReference type="Proteomes" id="UP001189429">
    <property type="component" value="Unassembled WGS sequence"/>
</dbReference>
<comment type="caution">
    <text evidence="1">The sequence shown here is derived from an EMBL/GenBank/DDBJ whole genome shotgun (WGS) entry which is preliminary data.</text>
</comment>
<organism evidence="1 2">
    <name type="scientific">Prorocentrum cordatum</name>
    <dbReference type="NCBI Taxonomy" id="2364126"/>
    <lineage>
        <taxon>Eukaryota</taxon>
        <taxon>Sar</taxon>
        <taxon>Alveolata</taxon>
        <taxon>Dinophyceae</taxon>
        <taxon>Prorocentrales</taxon>
        <taxon>Prorocentraceae</taxon>
        <taxon>Prorocentrum</taxon>
    </lineage>
</organism>
<proteinExistence type="predicted"/>